<proteinExistence type="inferred from homology"/>
<protein>
    <submittedName>
        <fullName evidence="8">Selenocysteine lyase/Cysteine desulfurase</fullName>
    </submittedName>
</protein>
<evidence type="ECO:0000256" key="2">
    <source>
        <dbReference type="ARBA" id="ARBA00010447"/>
    </source>
</evidence>
<evidence type="ECO:0000313" key="8">
    <source>
        <dbReference type="EMBL" id="MCP2268792.1"/>
    </source>
</evidence>
<sequence length="429" mass="45794">MDLSRRRFLAAGSGIAVAAGAVACTADAGTAALPRPFDPADWASVREQFPLTREVRQFSAYVLAASPRPVTDAINRHRAGLDHDTHAYLNKEAGTAEEAVRAAAAEYLGGRAEDVALTDSTTMGLGLLYAGIRLLPGQSVLTTEHDFFSTHHALRLRGAEVRRVRLYDTAAAASAEEIVSRLKAGLTPTTRIVAITWVHSVTGVKLPVRAIADAIAEHNAVLPPEQHALLCVDAVHALGVEAATPADLGCDFLISGTHKWLFGPRGTGIVWGREGAWAATAPVLPSFSGPAFDQWLNDTPAGPTTAEVFTPGGYHTFEYRWALAEAFRFHLAIGRDRVQARTREQVQRVQDEIRKLPSIRVVTPAAPELSAGIICFDVEGLQPQAVVAALAAKGVSASVTPYNERHVRVGPSIVTSDEDVDALLSSLAF</sequence>
<dbReference type="PANTHER" id="PTHR43586">
    <property type="entry name" value="CYSTEINE DESULFURASE"/>
    <property type="match status" value="1"/>
</dbReference>
<evidence type="ECO:0000259" key="7">
    <source>
        <dbReference type="Pfam" id="PF00266"/>
    </source>
</evidence>
<dbReference type="InterPro" id="IPR006311">
    <property type="entry name" value="TAT_signal"/>
</dbReference>
<keyword evidence="6" id="KW-0732">Signal</keyword>
<comment type="caution">
    <text evidence="8">The sequence shown here is derived from an EMBL/GenBank/DDBJ whole genome shotgun (WGS) entry which is preliminary data.</text>
</comment>
<comment type="similarity">
    <text evidence="2">Belongs to the class-V pyridoxal-phosphate-dependent aminotransferase family. Csd subfamily.</text>
</comment>
<evidence type="ECO:0000313" key="9">
    <source>
        <dbReference type="Proteomes" id="UP001205185"/>
    </source>
</evidence>
<evidence type="ECO:0000256" key="3">
    <source>
        <dbReference type="ARBA" id="ARBA00022898"/>
    </source>
</evidence>
<dbReference type="Pfam" id="PF00266">
    <property type="entry name" value="Aminotran_5"/>
    <property type="match status" value="1"/>
</dbReference>
<dbReference type="InterPro" id="IPR015424">
    <property type="entry name" value="PyrdxlP-dep_Trfase"/>
</dbReference>
<dbReference type="RefSeq" id="WP_253885706.1">
    <property type="nucleotide sequence ID" value="NZ_BAAAVB010000001.1"/>
</dbReference>
<evidence type="ECO:0000256" key="6">
    <source>
        <dbReference type="SAM" id="SignalP"/>
    </source>
</evidence>
<dbReference type="Gene3D" id="3.90.1150.10">
    <property type="entry name" value="Aspartate Aminotransferase, domain 1"/>
    <property type="match status" value="1"/>
</dbReference>
<dbReference type="PROSITE" id="PS51257">
    <property type="entry name" value="PROKAR_LIPOPROTEIN"/>
    <property type="match status" value="1"/>
</dbReference>
<feature type="chain" id="PRO_5045720454" evidence="6">
    <location>
        <begin position="19"/>
        <end position="429"/>
    </location>
</feature>
<accession>A0ABT1I873</accession>
<gene>
    <name evidence="8" type="ORF">LV75_001279</name>
</gene>
<dbReference type="PROSITE" id="PS00595">
    <property type="entry name" value="AA_TRANSFER_CLASS_5"/>
    <property type="match status" value="1"/>
</dbReference>
<dbReference type="Proteomes" id="UP001205185">
    <property type="component" value="Unassembled WGS sequence"/>
</dbReference>
<dbReference type="Gene3D" id="3.40.640.10">
    <property type="entry name" value="Type I PLP-dependent aspartate aminotransferase-like (Major domain)"/>
    <property type="match status" value="1"/>
</dbReference>
<evidence type="ECO:0000256" key="5">
    <source>
        <dbReference type="RuleBase" id="RU004504"/>
    </source>
</evidence>
<evidence type="ECO:0000256" key="4">
    <source>
        <dbReference type="ARBA" id="ARBA00050776"/>
    </source>
</evidence>
<name>A0ABT1I873_9PSEU</name>
<dbReference type="GO" id="GO:0016829">
    <property type="term" value="F:lyase activity"/>
    <property type="evidence" value="ECO:0007669"/>
    <property type="project" value="UniProtKB-KW"/>
</dbReference>
<keyword evidence="8" id="KW-0456">Lyase</keyword>
<organism evidence="8 9">
    <name type="scientific">Actinokineospora diospyrosa</name>
    <dbReference type="NCBI Taxonomy" id="103728"/>
    <lineage>
        <taxon>Bacteria</taxon>
        <taxon>Bacillati</taxon>
        <taxon>Actinomycetota</taxon>
        <taxon>Actinomycetes</taxon>
        <taxon>Pseudonocardiales</taxon>
        <taxon>Pseudonocardiaceae</taxon>
        <taxon>Actinokineospora</taxon>
    </lineage>
</organism>
<keyword evidence="9" id="KW-1185">Reference proteome</keyword>
<comment type="cofactor">
    <cofactor evidence="1 5">
        <name>pyridoxal 5'-phosphate</name>
        <dbReference type="ChEBI" id="CHEBI:597326"/>
    </cofactor>
</comment>
<comment type="catalytic activity">
    <reaction evidence="4">
        <text>(sulfur carrier)-H + L-cysteine = (sulfur carrier)-SH + L-alanine</text>
        <dbReference type="Rhea" id="RHEA:43892"/>
        <dbReference type="Rhea" id="RHEA-COMP:14737"/>
        <dbReference type="Rhea" id="RHEA-COMP:14739"/>
        <dbReference type="ChEBI" id="CHEBI:29917"/>
        <dbReference type="ChEBI" id="CHEBI:35235"/>
        <dbReference type="ChEBI" id="CHEBI:57972"/>
        <dbReference type="ChEBI" id="CHEBI:64428"/>
        <dbReference type="EC" id="2.8.1.7"/>
    </reaction>
</comment>
<keyword evidence="3" id="KW-0663">Pyridoxal phosphate</keyword>
<dbReference type="PROSITE" id="PS51318">
    <property type="entry name" value="TAT"/>
    <property type="match status" value="1"/>
</dbReference>
<dbReference type="InterPro" id="IPR020578">
    <property type="entry name" value="Aminotrans_V_PyrdxlP_BS"/>
</dbReference>
<evidence type="ECO:0000256" key="1">
    <source>
        <dbReference type="ARBA" id="ARBA00001933"/>
    </source>
</evidence>
<dbReference type="EMBL" id="JAMTCO010000003">
    <property type="protein sequence ID" value="MCP2268792.1"/>
    <property type="molecule type" value="Genomic_DNA"/>
</dbReference>
<feature type="domain" description="Aminotransferase class V" evidence="7">
    <location>
        <begin position="67"/>
        <end position="397"/>
    </location>
</feature>
<dbReference type="InterPro" id="IPR015421">
    <property type="entry name" value="PyrdxlP-dep_Trfase_major"/>
</dbReference>
<dbReference type="PANTHER" id="PTHR43586:SF8">
    <property type="entry name" value="CYSTEINE DESULFURASE 1, CHLOROPLASTIC"/>
    <property type="match status" value="1"/>
</dbReference>
<feature type="signal peptide" evidence="6">
    <location>
        <begin position="1"/>
        <end position="18"/>
    </location>
</feature>
<reference evidence="8 9" key="1">
    <citation type="submission" date="2022-06" db="EMBL/GenBank/DDBJ databases">
        <title>Genomic Encyclopedia of Archaeal and Bacterial Type Strains, Phase II (KMG-II): from individual species to whole genera.</title>
        <authorList>
            <person name="Goeker M."/>
        </authorList>
    </citation>
    <scope>NUCLEOTIDE SEQUENCE [LARGE SCALE GENOMIC DNA]</scope>
    <source>
        <strain evidence="8 9">DSM 44255</strain>
    </source>
</reference>
<dbReference type="InterPro" id="IPR015422">
    <property type="entry name" value="PyrdxlP-dep_Trfase_small"/>
</dbReference>
<dbReference type="InterPro" id="IPR000192">
    <property type="entry name" value="Aminotrans_V_dom"/>
</dbReference>
<dbReference type="SUPFAM" id="SSF53383">
    <property type="entry name" value="PLP-dependent transferases"/>
    <property type="match status" value="1"/>
</dbReference>